<dbReference type="Proteomes" id="UP000271098">
    <property type="component" value="Unassembled WGS sequence"/>
</dbReference>
<evidence type="ECO:0000313" key="3">
    <source>
        <dbReference type="Proteomes" id="UP000271098"/>
    </source>
</evidence>
<organism evidence="4">
    <name type="scientific">Gongylonema pulchrum</name>
    <dbReference type="NCBI Taxonomy" id="637853"/>
    <lineage>
        <taxon>Eukaryota</taxon>
        <taxon>Metazoa</taxon>
        <taxon>Ecdysozoa</taxon>
        <taxon>Nematoda</taxon>
        <taxon>Chromadorea</taxon>
        <taxon>Rhabditida</taxon>
        <taxon>Spirurina</taxon>
        <taxon>Spiruromorpha</taxon>
        <taxon>Spiruroidea</taxon>
        <taxon>Gongylonematidae</taxon>
        <taxon>Gongylonema</taxon>
    </lineage>
</organism>
<reference evidence="4" key="1">
    <citation type="submission" date="2016-06" db="UniProtKB">
        <authorList>
            <consortium name="WormBaseParasite"/>
        </authorList>
    </citation>
    <scope>IDENTIFICATION</scope>
</reference>
<dbReference type="EMBL" id="UYRT01081934">
    <property type="protein sequence ID" value="VDN25202.1"/>
    <property type="molecule type" value="Genomic_DNA"/>
</dbReference>
<keyword evidence="3" id="KW-1185">Reference proteome</keyword>
<gene>
    <name evidence="2" type="ORF">GPUH_LOCUS15017</name>
</gene>
<accession>A0A183E226</accession>
<protein>
    <submittedName>
        <fullName evidence="2 4">Uncharacterized protein</fullName>
    </submittedName>
</protein>
<dbReference type="WBParaSite" id="GPUH_0001503701-mRNA-1">
    <property type="protein sequence ID" value="GPUH_0001503701-mRNA-1"/>
    <property type="gene ID" value="GPUH_0001503701"/>
</dbReference>
<proteinExistence type="predicted"/>
<sequence>MEESGSALSAMQACARLSPPTYLADGLCNISFLSSLSKHAACADSVNATGERWEKPRTAKNIPSTIGDHRPKPLPGSAQRPRLLTLMPGHRR</sequence>
<evidence type="ECO:0000313" key="2">
    <source>
        <dbReference type="EMBL" id="VDN25202.1"/>
    </source>
</evidence>
<evidence type="ECO:0000256" key="1">
    <source>
        <dbReference type="SAM" id="MobiDB-lite"/>
    </source>
</evidence>
<dbReference type="AlphaFoldDB" id="A0A183E226"/>
<feature type="region of interest" description="Disordered" evidence="1">
    <location>
        <begin position="47"/>
        <end position="92"/>
    </location>
</feature>
<evidence type="ECO:0000313" key="4">
    <source>
        <dbReference type="WBParaSite" id="GPUH_0001503701-mRNA-1"/>
    </source>
</evidence>
<name>A0A183E226_9BILA</name>
<reference evidence="2 3" key="2">
    <citation type="submission" date="2018-11" db="EMBL/GenBank/DDBJ databases">
        <authorList>
            <consortium name="Pathogen Informatics"/>
        </authorList>
    </citation>
    <scope>NUCLEOTIDE SEQUENCE [LARGE SCALE GENOMIC DNA]</scope>
</reference>